<dbReference type="GO" id="GO:0005506">
    <property type="term" value="F:iron ion binding"/>
    <property type="evidence" value="ECO:0007669"/>
    <property type="project" value="InterPro"/>
</dbReference>
<proteinExistence type="inferred from homology"/>
<evidence type="ECO:0000256" key="5">
    <source>
        <dbReference type="ARBA" id="ARBA00022723"/>
    </source>
</evidence>
<keyword evidence="7 12" id="KW-0560">Oxidoreductase</keyword>
<evidence type="ECO:0000256" key="11">
    <source>
        <dbReference type="PIRSR" id="PIRSR602401-1"/>
    </source>
</evidence>
<evidence type="ECO:0000256" key="6">
    <source>
        <dbReference type="ARBA" id="ARBA00022989"/>
    </source>
</evidence>
<comment type="cofactor">
    <cofactor evidence="11">
        <name>heme</name>
        <dbReference type="ChEBI" id="CHEBI:30413"/>
    </cofactor>
</comment>
<evidence type="ECO:0000256" key="2">
    <source>
        <dbReference type="ARBA" id="ARBA00010617"/>
    </source>
</evidence>
<accession>A0A2P5AXF8</accession>
<name>A0A2P5AXF8_TREOI</name>
<dbReference type="GO" id="GO:0004497">
    <property type="term" value="F:monooxygenase activity"/>
    <property type="evidence" value="ECO:0007669"/>
    <property type="project" value="UniProtKB-KW"/>
</dbReference>
<keyword evidence="10 13" id="KW-0472">Membrane</keyword>
<organism evidence="14 15">
    <name type="scientific">Trema orientale</name>
    <name type="common">Charcoal tree</name>
    <name type="synonym">Celtis orientalis</name>
    <dbReference type="NCBI Taxonomy" id="63057"/>
    <lineage>
        <taxon>Eukaryota</taxon>
        <taxon>Viridiplantae</taxon>
        <taxon>Streptophyta</taxon>
        <taxon>Embryophyta</taxon>
        <taxon>Tracheophyta</taxon>
        <taxon>Spermatophyta</taxon>
        <taxon>Magnoliopsida</taxon>
        <taxon>eudicotyledons</taxon>
        <taxon>Gunneridae</taxon>
        <taxon>Pentapetalae</taxon>
        <taxon>rosids</taxon>
        <taxon>fabids</taxon>
        <taxon>Rosales</taxon>
        <taxon>Cannabaceae</taxon>
        <taxon>Trema</taxon>
    </lineage>
</organism>
<feature type="binding site" description="axial binding residue" evidence="11">
    <location>
        <position position="464"/>
    </location>
    <ligand>
        <name>heme</name>
        <dbReference type="ChEBI" id="CHEBI:30413"/>
    </ligand>
    <ligandPart>
        <name>Fe</name>
        <dbReference type="ChEBI" id="CHEBI:18248"/>
    </ligandPart>
</feature>
<dbReference type="InterPro" id="IPR017972">
    <property type="entry name" value="Cyt_P450_CS"/>
</dbReference>
<dbReference type="AlphaFoldDB" id="A0A2P5AXF8"/>
<comment type="similarity">
    <text evidence="2 12">Belongs to the cytochrome P450 family.</text>
</comment>
<dbReference type="Pfam" id="PF00067">
    <property type="entry name" value="p450"/>
    <property type="match status" value="1"/>
</dbReference>
<evidence type="ECO:0000313" key="14">
    <source>
        <dbReference type="EMBL" id="PON41242.1"/>
    </source>
</evidence>
<feature type="transmembrane region" description="Helical" evidence="13">
    <location>
        <begin position="9"/>
        <end position="31"/>
    </location>
</feature>
<dbReference type="PRINTS" id="PR00385">
    <property type="entry name" value="P450"/>
</dbReference>
<dbReference type="EMBL" id="JXTC01000665">
    <property type="protein sequence ID" value="PON41242.1"/>
    <property type="molecule type" value="Genomic_DNA"/>
</dbReference>
<dbReference type="GO" id="GO:0016705">
    <property type="term" value="F:oxidoreductase activity, acting on paired donors, with incorporation or reduction of molecular oxygen"/>
    <property type="evidence" value="ECO:0007669"/>
    <property type="project" value="InterPro"/>
</dbReference>
<evidence type="ECO:0000256" key="12">
    <source>
        <dbReference type="RuleBase" id="RU000461"/>
    </source>
</evidence>
<evidence type="ECO:0000256" key="8">
    <source>
        <dbReference type="ARBA" id="ARBA00023004"/>
    </source>
</evidence>
<evidence type="ECO:0000256" key="13">
    <source>
        <dbReference type="SAM" id="Phobius"/>
    </source>
</evidence>
<dbReference type="Gene3D" id="1.10.630.10">
    <property type="entry name" value="Cytochrome P450"/>
    <property type="match status" value="1"/>
</dbReference>
<dbReference type="SUPFAM" id="SSF48264">
    <property type="entry name" value="Cytochrome P450"/>
    <property type="match status" value="1"/>
</dbReference>
<keyword evidence="4 13" id="KW-0812">Transmembrane</keyword>
<evidence type="ECO:0000256" key="7">
    <source>
        <dbReference type="ARBA" id="ARBA00023002"/>
    </source>
</evidence>
<evidence type="ECO:0000256" key="1">
    <source>
        <dbReference type="ARBA" id="ARBA00004167"/>
    </source>
</evidence>
<dbReference type="PROSITE" id="PS00086">
    <property type="entry name" value="CYTOCHROME_P450"/>
    <property type="match status" value="1"/>
</dbReference>
<keyword evidence="6 13" id="KW-1133">Transmembrane helix</keyword>
<protein>
    <submittedName>
        <fullName evidence="14">Cytochrome P450, E-class, group I</fullName>
    </submittedName>
</protein>
<reference evidence="15" key="1">
    <citation type="submission" date="2016-06" db="EMBL/GenBank/DDBJ databases">
        <title>Parallel loss of symbiosis genes in relatives of nitrogen-fixing non-legume Parasponia.</title>
        <authorList>
            <person name="Van Velzen R."/>
            <person name="Holmer R."/>
            <person name="Bu F."/>
            <person name="Rutten L."/>
            <person name="Van Zeijl A."/>
            <person name="Liu W."/>
            <person name="Santuari L."/>
            <person name="Cao Q."/>
            <person name="Sharma T."/>
            <person name="Shen D."/>
            <person name="Roswanjaya Y."/>
            <person name="Wardhani T."/>
            <person name="Kalhor M.S."/>
            <person name="Jansen J."/>
            <person name="Van den Hoogen J."/>
            <person name="Gungor B."/>
            <person name="Hartog M."/>
            <person name="Hontelez J."/>
            <person name="Verver J."/>
            <person name="Yang W.-C."/>
            <person name="Schijlen E."/>
            <person name="Repin R."/>
            <person name="Schilthuizen M."/>
            <person name="Schranz E."/>
            <person name="Heidstra R."/>
            <person name="Miyata K."/>
            <person name="Fedorova E."/>
            <person name="Kohlen W."/>
            <person name="Bisseling T."/>
            <person name="Smit S."/>
            <person name="Geurts R."/>
        </authorList>
    </citation>
    <scope>NUCLEOTIDE SEQUENCE [LARGE SCALE GENOMIC DNA]</scope>
    <source>
        <strain evidence="15">cv. RG33-2</strain>
    </source>
</reference>
<dbReference type="PANTHER" id="PTHR24282">
    <property type="entry name" value="CYTOCHROME P450 FAMILY MEMBER"/>
    <property type="match status" value="1"/>
</dbReference>
<comment type="caution">
    <text evidence="14">The sequence shown here is derived from an EMBL/GenBank/DDBJ whole genome shotgun (WGS) entry which is preliminary data.</text>
</comment>
<keyword evidence="8 11" id="KW-0408">Iron</keyword>
<keyword evidence="5 11" id="KW-0479">Metal-binding</keyword>
<dbReference type="STRING" id="63057.A0A2P5AXF8"/>
<keyword evidence="3 11" id="KW-0349">Heme</keyword>
<keyword evidence="15" id="KW-1185">Reference proteome</keyword>
<dbReference type="InterPro" id="IPR001128">
    <property type="entry name" value="Cyt_P450"/>
</dbReference>
<evidence type="ECO:0000313" key="15">
    <source>
        <dbReference type="Proteomes" id="UP000237000"/>
    </source>
</evidence>
<keyword evidence="9 12" id="KW-0503">Monooxygenase</keyword>
<sequence length="516" mass="59682">MEAHLIKTLFYFSSVLLLIFYFVVIILYKIWLKPIYLERILRQQGIKGTPYKLFRGDMEDIRRSTMEALSKPMSLNHHIVPRVTPFLYDMVKKYGKVCMCWRERRPRLIIGDSELIRMILADKNGHFVKPPQNPLVDLLQLGITTLDGEQWSKRRRLMTPAFHLDKLKGMFPAFSTSCSVLIDRWIKLTSFQGSTEVDVVPEFQILTGDIIARTAFGSSYEEGKRIFELQKEQFDLVLEAYNNIYVPGYRFVPTRKNRRRYKLDNEIKGILRDLIRRKKQAMQNEELDLLGLLLQNTKLGDQFVDDNNCLTIDDVIEECKLFYIAGQETTATLLTWTMIVLSIHPNWQEKAREEVLRLCGKETPNLDTIHHLKIVSMILNEVLRLYPPLGVHLRYTKQETNIGGMSIPAGVETVLCILSLHHDPKLWGDDAGEFNPERFSEGVAKSSKDDKIAFYPFGWGPRICLGQNFAMIEAKMVLAMILLHFSFQLSPSYTHAPWNGITLQPQHGAPIILHRL</sequence>
<evidence type="ECO:0000256" key="10">
    <source>
        <dbReference type="ARBA" id="ARBA00023136"/>
    </source>
</evidence>
<dbReference type="Proteomes" id="UP000237000">
    <property type="component" value="Unassembled WGS sequence"/>
</dbReference>
<dbReference type="PANTHER" id="PTHR24282:SF148">
    <property type="entry name" value="CYTOCHROME P450 72A15-LIKE"/>
    <property type="match status" value="1"/>
</dbReference>
<evidence type="ECO:0000256" key="9">
    <source>
        <dbReference type="ARBA" id="ARBA00023033"/>
    </source>
</evidence>
<dbReference type="PRINTS" id="PR00463">
    <property type="entry name" value="EP450I"/>
</dbReference>
<evidence type="ECO:0000256" key="3">
    <source>
        <dbReference type="ARBA" id="ARBA00022617"/>
    </source>
</evidence>
<dbReference type="GO" id="GO:0016020">
    <property type="term" value="C:membrane"/>
    <property type="evidence" value="ECO:0007669"/>
    <property type="project" value="UniProtKB-SubCell"/>
</dbReference>
<dbReference type="GO" id="GO:0020037">
    <property type="term" value="F:heme binding"/>
    <property type="evidence" value="ECO:0007669"/>
    <property type="project" value="InterPro"/>
</dbReference>
<evidence type="ECO:0000256" key="4">
    <source>
        <dbReference type="ARBA" id="ARBA00022692"/>
    </source>
</evidence>
<dbReference type="InParanoid" id="A0A2P5AXF8"/>
<dbReference type="InterPro" id="IPR036396">
    <property type="entry name" value="Cyt_P450_sf"/>
</dbReference>
<dbReference type="OrthoDB" id="1470350at2759"/>
<dbReference type="InterPro" id="IPR050665">
    <property type="entry name" value="Cytochrome_P450_Monooxygen"/>
</dbReference>
<comment type="subcellular location">
    <subcellularLocation>
        <location evidence="1">Membrane</location>
        <topology evidence="1">Single-pass membrane protein</topology>
    </subcellularLocation>
</comment>
<gene>
    <name evidence="14" type="ORF">TorRG33x02_338640</name>
</gene>
<dbReference type="InterPro" id="IPR002401">
    <property type="entry name" value="Cyt_P450_E_grp-I"/>
</dbReference>